<dbReference type="OrthoDB" id="5417135at2759"/>
<evidence type="ECO:0000313" key="4">
    <source>
        <dbReference type="Proteomes" id="UP000224080"/>
    </source>
</evidence>
<reference evidence="3 4" key="1">
    <citation type="submission" date="2017-10" db="EMBL/GenBank/DDBJ databases">
        <title>Comparative genomics in systemic dimorphic fungi from Ajellomycetaceae.</title>
        <authorList>
            <person name="Munoz J.F."/>
            <person name="Mcewen J.G."/>
            <person name="Clay O.K."/>
            <person name="Cuomo C.A."/>
        </authorList>
    </citation>
    <scope>NUCLEOTIDE SEQUENCE [LARGE SCALE GENOMIC DNA]</scope>
    <source>
        <strain evidence="3 4">UAMH130</strain>
    </source>
</reference>
<dbReference type="Proteomes" id="UP000224080">
    <property type="component" value="Unassembled WGS sequence"/>
</dbReference>
<dbReference type="AlphaFoldDB" id="A0A2B7WG54"/>
<protein>
    <submittedName>
        <fullName evidence="3">Uncharacterized protein</fullName>
    </submittedName>
</protein>
<dbReference type="PANTHER" id="PTHR42088:SF1">
    <property type="entry name" value="YALI0F10131P"/>
    <property type="match status" value="1"/>
</dbReference>
<evidence type="ECO:0000313" key="3">
    <source>
        <dbReference type="EMBL" id="PGG98323.1"/>
    </source>
</evidence>
<feature type="compositionally biased region" description="Pro residues" evidence="1">
    <location>
        <begin position="609"/>
        <end position="622"/>
    </location>
</feature>
<comment type="caution">
    <text evidence="3">The sequence shown here is derived from an EMBL/GenBank/DDBJ whole genome shotgun (WGS) entry which is preliminary data.</text>
</comment>
<keyword evidence="2" id="KW-0812">Transmembrane</keyword>
<organism evidence="3 4">
    <name type="scientific">Blastomyces parvus</name>
    <dbReference type="NCBI Taxonomy" id="2060905"/>
    <lineage>
        <taxon>Eukaryota</taxon>
        <taxon>Fungi</taxon>
        <taxon>Dikarya</taxon>
        <taxon>Ascomycota</taxon>
        <taxon>Pezizomycotina</taxon>
        <taxon>Eurotiomycetes</taxon>
        <taxon>Eurotiomycetidae</taxon>
        <taxon>Onygenales</taxon>
        <taxon>Ajellomycetaceae</taxon>
        <taxon>Blastomyces</taxon>
    </lineage>
</organism>
<feature type="region of interest" description="Disordered" evidence="1">
    <location>
        <begin position="587"/>
        <end position="630"/>
    </location>
</feature>
<sequence>MHGHNHFHRRAAPPPPLPAFVAPTVLLKRSPVPDSTSTAEASRKSCGPNDTTGVCERPASQSTSTTLAIALGIAIPLVVAVTVLLILHRRHVKKLRFEDANDKHKSLDFGLDVVPSGKKKGGRGRKGGMEMTTTETAEKPVGRRNRGLSLDITMTSPYLLPPGLNGSQDSLHSLSRAVHADDDKYHTAVAFSPSDNASMRSFPSHFRPFPDDSSSFTGMSTRHAPSGDEMHSNLLKNAQRMSRTSAPRHGADNHSIGSNQNHSSPPRKPTSPTPNIVSDRSGIHSPDRSLAPQTTLTPGNELRKSNDYLGAFIQRGSTPEAGDRSEPPAPQGVAISQNPQPDELHMTTAPAATTPSFVLPYPDNGRPESSSPPQSQSYLHTPASTSAPAPASNSTPALPRISLPSDDDASDYGDDKRNSTLVLPQVNVDAPEPNIPQPNEKARLSTMYGVPDDQGYKFDTRRLTVGIRPLPPEDPSDNPEQRANRIRSFYKEYFDETNKSAPQEEYYEDYGQDDYHEDTYDPAYADHYNYGGGDDMGFYPPGPAPFAQPVGRRAMTPPPRMPPNFYAQPPRHQGASSAFGGYAASHRTFSSTSGDPGPRAYSSISNRGPPMPRKPQLPPPGPLHILPTPHKLKDDTMILPIDFAPGPTYKDRRAGRSETPQGGLRPYTPAHPAHIPLASSYDDLAAMPSPHALRKSGTYTALDFAPPPRFRNADTASDAGSIRSNRTGVSAAHAYNIRTGGYRVSRLPPGTVGTVDDIASSLKPTWDMKT</sequence>
<feature type="region of interest" description="Disordered" evidence="1">
    <location>
        <begin position="31"/>
        <end position="59"/>
    </location>
</feature>
<name>A0A2B7WG54_9EURO</name>
<feature type="region of interest" description="Disordered" evidence="1">
    <location>
        <begin position="315"/>
        <end position="417"/>
    </location>
</feature>
<feature type="region of interest" description="Disordered" evidence="1">
    <location>
        <begin position="194"/>
        <end position="303"/>
    </location>
</feature>
<feature type="region of interest" description="Disordered" evidence="1">
    <location>
        <begin position="642"/>
        <end position="671"/>
    </location>
</feature>
<keyword evidence="2" id="KW-0472">Membrane</keyword>
<dbReference type="EMBL" id="PDNC01000123">
    <property type="protein sequence ID" value="PGG98323.1"/>
    <property type="molecule type" value="Genomic_DNA"/>
</dbReference>
<accession>A0A2B7WG54</accession>
<dbReference type="STRING" id="2060905.A0A2B7WG54"/>
<evidence type="ECO:0000256" key="2">
    <source>
        <dbReference type="SAM" id="Phobius"/>
    </source>
</evidence>
<feature type="compositionally biased region" description="Low complexity" evidence="1">
    <location>
        <begin position="369"/>
        <end position="397"/>
    </location>
</feature>
<gene>
    <name evidence="3" type="ORF">GX51_06885</name>
</gene>
<feature type="transmembrane region" description="Helical" evidence="2">
    <location>
        <begin position="67"/>
        <end position="87"/>
    </location>
</feature>
<keyword evidence="2" id="KW-1133">Transmembrane helix</keyword>
<dbReference type="PANTHER" id="PTHR42088">
    <property type="entry name" value="YALI0F10131P"/>
    <property type="match status" value="1"/>
</dbReference>
<proteinExistence type="predicted"/>
<feature type="compositionally biased region" description="Polar residues" evidence="1">
    <location>
        <begin position="234"/>
        <end position="245"/>
    </location>
</feature>
<evidence type="ECO:0000256" key="1">
    <source>
        <dbReference type="SAM" id="MobiDB-lite"/>
    </source>
</evidence>
<keyword evidence="4" id="KW-1185">Reference proteome</keyword>